<dbReference type="AlphaFoldDB" id="A0A939SM47"/>
<proteinExistence type="predicted"/>
<name>A0A939SM47_PRORE</name>
<dbReference type="EMBL" id="JAGETQ010000281">
    <property type="protein sequence ID" value="MBO1916796.1"/>
    <property type="molecule type" value="Genomic_DNA"/>
</dbReference>
<feature type="non-terminal residue" evidence="1">
    <location>
        <position position="1"/>
    </location>
</feature>
<reference evidence="1" key="1">
    <citation type="submission" date="2021-03" db="EMBL/GenBank/DDBJ databases">
        <title>Molecular epidemiology and mechanisms of colistin and carbapenem resistance in Enterobacteriaceae from clinical isolates, the environment and porcine samples in Pretoria, South Africa.</title>
        <authorList>
            <person name="Bogoshi D."/>
            <person name="Mbelle N.M."/>
            <person name="Naidoo V."/>
            <person name="Osei Sekyere J."/>
        </authorList>
    </citation>
    <scope>NUCLEOTIDE SEQUENCE</scope>
    <source>
        <strain evidence="1">C052</strain>
    </source>
</reference>
<accession>A0A939SM47</accession>
<evidence type="ECO:0000313" key="1">
    <source>
        <dbReference type="EMBL" id="MBO1916796.1"/>
    </source>
</evidence>
<gene>
    <name evidence="1" type="ORF">J4727_21045</name>
</gene>
<sequence>LWLLVKHIFFFKIKTVFAFNIAAITGGFRHHMKISGFGLQAFKLIRNSQVIFIALRKTRRIKEIEITKLKMKEFESMWFELETLKNI</sequence>
<evidence type="ECO:0000313" key="2">
    <source>
        <dbReference type="Proteomes" id="UP000664477"/>
    </source>
</evidence>
<dbReference type="Proteomes" id="UP000664477">
    <property type="component" value="Unassembled WGS sequence"/>
</dbReference>
<comment type="caution">
    <text evidence="1">The sequence shown here is derived from an EMBL/GenBank/DDBJ whole genome shotgun (WGS) entry which is preliminary data.</text>
</comment>
<protein>
    <submittedName>
        <fullName evidence="1">Uncharacterized protein</fullName>
    </submittedName>
</protein>
<organism evidence="1 2">
    <name type="scientific">Providencia rettgeri</name>
    <dbReference type="NCBI Taxonomy" id="587"/>
    <lineage>
        <taxon>Bacteria</taxon>
        <taxon>Pseudomonadati</taxon>
        <taxon>Pseudomonadota</taxon>
        <taxon>Gammaproteobacteria</taxon>
        <taxon>Enterobacterales</taxon>
        <taxon>Morganellaceae</taxon>
        <taxon>Providencia</taxon>
    </lineage>
</organism>